<dbReference type="SUPFAM" id="SSF47413">
    <property type="entry name" value="lambda repressor-like DNA-binding domains"/>
    <property type="match status" value="1"/>
</dbReference>
<dbReference type="Pfam" id="PF01381">
    <property type="entry name" value="HTH_3"/>
    <property type="match status" value="1"/>
</dbReference>
<dbReference type="EMBL" id="JAKHLF010000002">
    <property type="protein sequence ID" value="MCZ3844319.1"/>
    <property type="molecule type" value="Genomic_DNA"/>
</dbReference>
<dbReference type="InterPro" id="IPR050077">
    <property type="entry name" value="LexA_repressor"/>
</dbReference>
<proteinExistence type="predicted"/>
<organism evidence="2 3">
    <name type="scientific">Lactobacillus mulieris</name>
    <dbReference type="NCBI Taxonomy" id="2508708"/>
    <lineage>
        <taxon>Bacteria</taxon>
        <taxon>Bacillati</taxon>
        <taxon>Bacillota</taxon>
        <taxon>Bacilli</taxon>
        <taxon>Lactobacillales</taxon>
        <taxon>Lactobacillaceae</taxon>
        <taxon>Lactobacillus</taxon>
    </lineage>
</organism>
<dbReference type="Gene3D" id="2.10.109.10">
    <property type="entry name" value="Umud Fragment, subunit A"/>
    <property type="match status" value="1"/>
</dbReference>
<dbReference type="InterPro" id="IPR039418">
    <property type="entry name" value="LexA-like"/>
</dbReference>
<dbReference type="SMART" id="SM00530">
    <property type="entry name" value="HTH_XRE"/>
    <property type="match status" value="1"/>
</dbReference>
<dbReference type="Proteomes" id="UP001213015">
    <property type="component" value="Unassembled WGS sequence"/>
</dbReference>
<dbReference type="PANTHER" id="PTHR33516">
    <property type="entry name" value="LEXA REPRESSOR"/>
    <property type="match status" value="1"/>
</dbReference>
<dbReference type="GO" id="GO:0003677">
    <property type="term" value="F:DNA binding"/>
    <property type="evidence" value="ECO:0007669"/>
    <property type="project" value="InterPro"/>
</dbReference>
<feature type="domain" description="HTH cro/C1-type" evidence="1">
    <location>
        <begin position="18"/>
        <end position="72"/>
    </location>
</feature>
<sequence length="225" mass="24541">MSISGAAEIASNNLAKALKEYRKKQHISQTELGEKLGVSKQTVSYWESKKKSPKMSAVINISNLIGVSVKELMFGTSDVAYSNEDLSMLHEPNNNYQTNSSIIPVIGTIACGEPILAEQNIEDYVSLVPSDDATYFGLKCRGHSMEPTIHDGAIAIIRQQPTVEDGEIAAVLVGEDANEATLKRVRHVNNAILLVPDNENFEPILGTKKDPIRIVGKAVRVLDIL</sequence>
<evidence type="ECO:0000313" key="2">
    <source>
        <dbReference type="EMBL" id="MCZ3844319.1"/>
    </source>
</evidence>
<dbReference type="InterPro" id="IPR010982">
    <property type="entry name" value="Lambda_DNA-bd_dom_sf"/>
</dbReference>
<dbReference type="AlphaFoldDB" id="A0AAP3GVT0"/>
<dbReference type="Gene3D" id="1.10.260.40">
    <property type="entry name" value="lambda repressor-like DNA-binding domains"/>
    <property type="match status" value="1"/>
</dbReference>
<protein>
    <submittedName>
        <fullName evidence="2">Helix-turn-helix domain-containing protein</fullName>
    </submittedName>
</protein>
<dbReference type="CDD" id="cd06529">
    <property type="entry name" value="S24_LexA-like"/>
    <property type="match status" value="1"/>
</dbReference>
<dbReference type="InterPro" id="IPR001387">
    <property type="entry name" value="Cro/C1-type_HTH"/>
</dbReference>
<dbReference type="CDD" id="cd00093">
    <property type="entry name" value="HTH_XRE"/>
    <property type="match status" value="1"/>
</dbReference>
<accession>A0AAP3GVT0</accession>
<dbReference type="InterPro" id="IPR015927">
    <property type="entry name" value="Peptidase_S24_S26A/B/C"/>
</dbReference>
<dbReference type="SUPFAM" id="SSF51306">
    <property type="entry name" value="LexA/Signal peptidase"/>
    <property type="match status" value="1"/>
</dbReference>
<name>A0AAP3GVT0_9LACO</name>
<dbReference type="PANTHER" id="PTHR33516:SF2">
    <property type="entry name" value="LEXA REPRESSOR-RELATED"/>
    <property type="match status" value="1"/>
</dbReference>
<evidence type="ECO:0000313" key="3">
    <source>
        <dbReference type="Proteomes" id="UP001213015"/>
    </source>
</evidence>
<dbReference type="Pfam" id="PF00717">
    <property type="entry name" value="Peptidase_S24"/>
    <property type="match status" value="1"/>
</dbReference>
<gene>
    <name evidence="2" type="ORF">L2422_02105</name>
</gene>
<evidence type="ECO:0000259" key="1">
    <source>
        <dbReference type="PROSITE" id="PS50943"/>
    </source>
</evidence>
<comment type="caution">
    <text evidence="2">The sequence shown here is derived from an EMBL/GenBank/DDBJ whole genome shotgun (WGS) entry which is preliminary data.</text>
</comment>
<dbReference type="InterPro" id="IPR036286">
    <property type="entry name" value="LexA/Signal_pep-like_sf"/>
</dbReference>
<dbReference type="PROSITE" id="PS50943">
    <property type="entry name" value="HTH_CROC1"/>
    <property type="match status" value="1"/>
</dbReference>
<dbReference type="RefSeq" id="WP_144798803.1">
    <property type="nucleotide sequence ID" value="NZ_JAKHLF010000002.1"/>
</dbReference>
<reference evidence="2" key="1">
    <citation type="submission" date="2022-01" db="EMBL/GenBank/DDBJ databases">
        <title>VMRC isolate genome collection.</title>
        <authorList>
            <person name="France M."/>
            <person name="Rutt L."/>
            <person name="Humphrys M."/>
            <person name="Ravel J."/>
        </authorList>
    </citation>
    <scope>NUCLEOTIDE SEQUENCE</scope>
    <source>
        <strain evidence="2">C0127B5</strain>
    </source>
</reference>